<dbReference type="PROSITE" id="PS51293">
    <property type="entry name" value="SANT"/>
    <property type="match status" value="1"/>
</dbReference>
<keyword evidence="2" id="KW-0238">DNA-binding</keyword>
<keyword evidence="1" id="KW-0805">Transcription regulation</keyword>
<feature type="compositionally biased region" description="Basic and acidic residues" evidence="5">
    <location>
        <begin position="496"/>
        <end position="505"/>
    </location>
</feature>
<dbReference type="InterPro" id="IPR009057">
    <property type="entry name" value="Homeodomain-like_sf"/>
</dbReference>
<feature type="compositionally biased region" description="Polar residues" evidence="5">
    <location>
        <begin position="231"/>
        <end position="249"/>
    </location>
</feature>
<feature type="compositionally biased region" description="Basic and acidic residues" evidence="5">
    <location>
        <begin position="299"/>
        <end position="312"/>
    </location>
</feature>
<keyword evidence="4" id="KW-0539">Nucleus</keyword>
<feature type="domain" description="Myb-like" evidence="6">
    <location>
        <begin position="81"/>
        <end position="131"/>
    </location>
</feature>
<dbReference type="EMBL" id="SDOX01000016">
    <property type="protein sequence ID" value="TFJ85294.1"/>
    <property type="molecule type" value="Genomic_DNA"/>
</dbReference>
<evidence type="ECO:0000256" key="5">
    <source>
        <dbReference type="SAM" id="MobiDB-lite"/>
    </source>
</evidence>
<sequence>MVACAGELGGCCDSLGASEYLTEHTIHDAGDRGTPSPNVYYYDAHFLLHSVETLVSAVARPADGTAGHIGLKRRGRRKCSKPKPNNGRWTDEEHVLFLQGLDAHGKDWKQIHKMLTTRSLGQIRSHAQKYFQKVEQAKRSGRLGDGAFQLLMDGKRMVFSRGGRRPTGASNALVQEAGGSRDKGRANGCDESAGAGVTGSLPSPCASSISSLTSLASESSRTSTPSPVSLASQRTLSDATVSSCTTTPSLPFPPDEASDLEGNPRHQDKESNLAEHQTDRPFDRLSQNMHNAVPFLEPRHRHEQQQHQHPDHWQQQQCPSSPSSTCCAPRGSVWRTMAGKGWLPDTSPVSSIEEETDAVVKSEREHVDWSWGGREGGAREEGNEDEVEDALAMDFLRATSHLFPLEELRSFVTGVASDVGSHREDGTCPAPHAMAMDELLALSPGPTIPAGCCPGNDGNVQGTNWGWTGTGASVPADTDPLTVGPLTSSCAVASDDASHRGKSESFPRPTGS</sequence>
<gene>
    <name evidence="9" type="ORF">NSK_003717</name>
</gene>
<feature type="domain" description="HTH myb-type" evidence="8">
    <location>
        <begin position="81"/>
        <end position="135"/>
    </location>
</feature>
<dbReference type="CDD" id="cd00167">
    <property type="entry name" value="SANT"/>
    <property type="match status" value="1"/>
</dbReference>
<evidence type="ECO:0000256" key="3">
    <source>
        <dbReference type="ARBA" id="ARBA00023163"/>
    </source>
</evidence>
<dbReference type="Gene3D" id="1.10.10.60">
    <property type="entry name" value="Homeodomain-like"/>
    <property type="match status" value="1"/>
</dbReference>
<dbReference type="PROSITE" id="PS51294">
    <property type="entry name" value="HTH_MYB"/>
    <property type="match status" value="1"/>
</dbReference>
<evidence type="ECO:0000313" key="10">
    <source>
        <dbReference type="Proteomes" id="UP000355283"/>
    </source>
</evidence>
<dbReference type="NCBIfam" id="TIGR01557">
    <property type="entry name" value="myb_SHAQKYF"/>
    <property type="match status" value="1"/>
</dbReference>
<dbReference type="PANTHER" id="PTHR12802">
    <property type="entry name" value="SWI/SNF COMPLEX-RELATED"/>
    <property type="match status" value="1"/>
</dbReference>
<evidence type="ECO:0000256" key="2">
    <source>
        <dbReference type="ARBA" id="ARBA00023125"/>
    </source>
</evidence>
<evidence type="ECO:0000313" key="9">
    <source>
        <dbReference type="EMBL" id="TFJ85294.1"/>
    </source>
</evidence>
<evidence type="ECO:0000259" key="6">
    <source>
        <dbReference type="PROSITE" id="PS50090"/>
    </source>
</evidence>
<evidence type="ECO:0000259" key="8">
    <source>
        <dbReference type="PROSITE" id="PS51294"/>
    </source>
</evidence>
<feature type="region of interest" description="Disordered" evidence="5">
    <location>
        <begin position="358"/>
        <end position="384"/>
    </location>
</feature>
<dbReference type="InterPro" id="IPR001005">
    <property type="entry name" value="SANT/Myb"/>
</dbReference>
<feature type="domain" description="SANT" evidence="7">
    <location>
        <begin position="84"/>
        <end position="135"/>
    </location>
</feature>
<comment type="caution">
    <text evidence="9">The sequence shown here is derived from an EMBL/GenBank/DDBJ whole genome shotgun (WGS) entry which is preliminary data.</text>
</comment>
<dbReference type="InterPro" id="IPR006447">
    <property type="entry name" value="Myb_dom_plants"/>
</dbReference>
<dbReference type="PROSITE" id="PS50090">
    <property type="entry name" value="MYB_LIKE"/>
    <property type="match status" value="1"/>
</dbReference>
<dbReference type="Proteomes" id="UP000355283">
    <property type="component" value="Unassembled WGS sequence"/>
</dbReference>
<keyword evidence="10" id="KW-1185">Reference proteome</keyword>
<dbReference type="SUPFAM" id="SSF46689">
    <property type="entry name" value="Homeodomain-like"/>
    <property type="match status" value="1"/>
</dbReference>
<dbReference type="SMART" id="SM00717">
    <property type="entry name" value="SANT"/>
    <property type="match status" value="1"/>
</dbReference>
<feature type="region of interest" description="Disordered" evidence="5">
    <location>
        <begin position="475"/>
        <end position="512"/>
    </location>
</feature>
<proteinExistence type="predicted"/>
<dbReference type="AlphaFoldDB" id="A0A4D9D2T6"/>
<dbReference type="InterPro" id="IPR017930">
    <property type="entry name" value="Myb_dom"/>
</dbReference>
<feature type="compositionally biased region" description="Low complexity" evidence="5">
    <location>
        <begin position="200"/>
        <end position="230"/>
    </location>
</feature>
<dbReference type="GO" id="GO:0003677">
    <property type="term" value="F:DNA binding"/>
    <property type="evidence" value="ECO:0007669"/>
    <property type="project" value="UniProtKB-KW"/>
</dbReference>
<dbReference type="InterPro" id="IPR017884">
    <property type="entry name" value="SANT_dom"/>
</dbReference>
<dbReference type="Pfam" id="PF00249">
    <property type="entry name" value="Myb_DNA-binding"/>
    <property type="match status" value="1"/>
</dbReference>
<protein>
    <submittedName>
        <fullName evidence="9">Uncharacterized protein</fullName>
    </submittedName>
</protein>
<reference evidence="9 10" key="1">
    <citation type="submission" date="2019-01" db="EMBL/GenBank/DDBJ databases">
        <title>Nuclear Genome Assembly of the Microalgal Biofuel strain Nannochloropsis salina CCMP1776.</title>
        <authorList>
            <person name="Hovde B."/>
        </authorList>
    </citation>
    <scope>NUCLEOTIDE SEQUENCE [LARGE SCALE GENOMIC DNA]</scope>
    <source>
        <strain evidence="9 10">CCMP1776</strain>
    </source>
</reference>
<evidence type="ECO:0000256" key="4">
    <source>
        <dbReference type="ARBA" id="ARBA00023242"/>
    </source>
</evidence>
<feature type="compositionally biased region" description="Basic and acidic residues" evidence="5">
    <location>
        <begin position="358"/>
        <end position="368"/>
    </location>
</feature>
<keyword evidence="3" id="KW-0804">Transcription</keyword>
<feature type="region of interest" description="Disordered" evidence="5">
    <location>
        <begin position="159"/>
        <end position="286"/>
    </location>
</feature>
<accession>A0A4D9D2T6</accession>
<name>A0A4D9D2T6_9STRA</name>
<feature type="region of interest" description="Disordered" evidence="5">
    <location>
        <begin position="299"/>
        <end position="320"/>
    </location>
</feature>
<evidence type="ECO:0000259" key="7">
    <source>
        <dbReference type="PROSITE" id="PS51293"/>
    </source>
</evidence>
<feature type="compositionally biased region" description="Basic and acidic residues" evidence="5">
    <location>
        <begin position="262"/>
        <end position="283"/>
    </location>
</feature>
<dbReference type="OrthoDB" id="118550at2759"/>
<organism evidence="9 10">
    <name type="scientific">Nannochloropsis salina CCMP1776</name>
    <dbReference type="NCBI Taxonomy" id="1027361"/>
    <lineage>
        <taxon>Eukaryota</taxon>
        <taxon>Sar</taxon>
        <taxon>Stramenopiles</taxon>
        <taxon>Ochrophyta</taxon>
        <taxon>Eustigmatophyceae</taxon>
        <taxon>Eustigmatales</taxon>
        <taxon>Monodopsidaceae</taxon>
        <taxon>Microchloropsis</taxon>
        <taxon>Microchloropsis salina</taxon>
    </lineage>
</organism>
<evidence type="ECO:0000256" key="1">
    <source>
        <dbReference type="ARBA" id="ARBA00023015"/>
    </source>
</evidence>